<dbReference type="CDD" id="cd00667">
    <property type="entry name" value="ring_hydroxylating_dioxygenases_beta"/>
    <property type="match status" value="1"/>
</dbReference>
<dbReference type="RefSeq" id="WP_092958069.1">
    <property type="nucleotide sequence ID" value="NZ_FOSQ01000002.1"/>
</dbReference>
<gene>
    <name evidence="4" type="ORF">SAMN02745775_102184</name>
</gene>
<evidence type="ECO:0000313" key="5">
    <source>
        <dbReference type="Proteomes" id="UP000199473"/>
    </source>
</evidence>
<dbReference type="SUPFAM" id="SSF54427">
    <property type="entry name" value="NTF2-like"/>
    <property type="match status" value="1"/>
</dbReference>
<sequence>MSPALLLRLEMQDLLDRYIAAIDDDRLEDWAAFFTNDCLYEIIPRENEELGLPAPLIRCDNAAMLRDRVASLRHANIYEKPAYRHLVSALVVTGSTETEASFRANYVVVNTSQEGSSAIYQAGSYASTAVRTPDGWRFSRKRVIYDTARVQTLLAYPI</sequence>
<accession>A0A1I3Z5H4</accession>
<evidence type="ECO:0000256" key="1">
    <source>
        <dbReference type="ARBA" id="ARBA00009570"/>
    </source>
</evidence>
<dbReference type="GO" id="GO:0051213">
    <property type="term" value="F:dioxygenase activity"/>
    <property type="evidence" value="ECO:0007669"/>
    <property type="project" value="UniProtKB-KW"/>
</dbReference>
<evidence type="ECO:0000313" key="4">
    <source>
        <dbReference type="EMBL" id="SFK39247.1"/>
    </source>
</evidence>
<reference evidence="4 5" key="1">
    <citation type="submission" date="2016-10" db="EMBL/GenBank/DDBJ databases">
        <authorList>
            <person name="de Groot N.N."/>
        </authorList>
    </citation>
    <scope>NUCLEOTIDE SEQUENCE [LARGE SCALE GENOMIC DNA]</scope>
    <source>
        <strain evidence="4 5">DSM 19981</strain>
    </source>
</reference>
<evidence type="ECO:0000259" key="3">
    <source>
        <dbReference type="Pfam" id="PF13577"/>
    </source>
</evidence>
<keyword evidence="4" id="KW-0223">Dioxygenase</keyword>
<feature type="domain" description="SnoaL-like" evidence="3">
    <location>
        <begin position="4"/>
        <end position="141"/>
    </location>
</feature>
<comment type="similarity">
    <text evidence="1">Belongs to the bacterial ring-hydroxylating dioxygenase beta subunit family.</text>
</comment>
<dbReference type="InterPro" id="IPR000391">
    <property type="entry name" value="Rng_hydr_dOase-bsu"/>
</dbReference>
<dbReference type="AlphaFoldDB" id="A0A1I3Z5H4"/>
<keyword evidence="2" id="KW-0560">Oxidoreductase</keyword>
<dbReference type="InterPro" id="IPR017640">
    <property type="entry name" value="Anthranilate_1-2-diOase_ssu"/>
</dbReference>
<dbReference type="NCBIfam" id="NF041685">
    <property type="entry name" value="ant_diox_AndAd"/>
    <property type="match status" value="1"/>
</dbReference>
<dbReference type="Proteomes" id="UP000199473">
    <property type="component" value="Unassembled WGS sequence"/>
</dbReference>
<dbReference type="InterPro" id="IPR032710">
    <property type="entry name" value="NTF2-like_dom_sf"/>
</dbReference>
<dbReference type="STRING" id="1123062.SAMN02745775_102184"/>
<evidence type="ECO:0000256" key="2">
    <source>
        <dbReference type="ARBA" id="ARBA00023002"/>
    </source>
</evidence>
<dbReference type="Pfam" id="PF13577">
    <property type="entry name" value="SnoaL_4"/>
    <property type="match status" value="1"/>
</dbReference>
<dbReference type="InterPro" id="IPR037401">
    <property type="entry name" value="SnoaL-like"/>
</dbReference>
<proteinExistence type="inferred from homology"/>
<dbReference type="OrthoDB" id="5517499at2"/>
<protein>
    <submittedName>
        <fullName evidence="4">Anthranilate 1,2-dioxygenase small subunit</fullName>
    </submittedName>
</protein>
<dbReference type="EMBL" id="FOSQ01000002">
    <property type="protein sequence ID" value="SFK39247.1"/>
    <property type="molecule type" value="Genomic_DNA"/>
</dbReference>
<organism evidence="4 5">
    <name type="scientific">Falsiroseomonas stagni DSM 19981</name>
    <dbReference type="NCBI Taxonomy" id="1123062"/>
    <lineage>
        <taxon>Bacteria</taxon>
        <taxon>Pseudomonadati</taxon>
        <taxon>Pseudomonadota</taxon>
        <taxon>Alphaproteobacteria</taxon>
        <taxon>Acetobacterales</taxon>
        <taxon>Roseomonadaceae</taxon>
        <taxon>Falsiroseomonas</taxon>
    </lineage>
</organism>
<keyword evidence="5" id="KW-1185">Reference proteome</keyword>
<name>A0A1I3Z5H4_9PROT</name>
<dbReference type="Gene3D" id="3.10.450.50">
    <property type="match status" value="1"/>
</dbReference>